<evidence type="ECO:0000313" key="2">
    <source>
        <dbReference type="EMBL" id="TDR55588.1"/>
    </source>
</evidence>
<name>A0A4R6ZSP2_9LIST</name>
<comment type="caution">
    <text evidence="2">The sequence shown here is derived from an EMBL/GenBank/DDBJ whole genome shotgun (WGS) entry which is preliminary data.</text>
</comment>
<dbReference type="OrthoDB" id="2365559at2"/>
<protein>
    <submittedName>
        <fullName evidence="2">Uncharacterized protein</fullName>
    </submittedName>
</protein>
<evidence type="ECO:0000256" key="1">
    <source>
        <dbReference type="SAM" id="Phobius"/>
    </source>
</evidence>
<dbReference type="RefSeq" id="WP_036073583.1">
    <property type="nucleotide sequence ID" value="NZ_SNZK01000001.1"/>
</dbReference>
<keyword evidence="1" id="KW-0812">Transmembrane</keyword>
<organism evidence="2 3">
    <name type="scientific">Listeria rocourtiae</name>
    <dbReference type="NCBI Taxonomy" id="647910"/>
    <lineage>
        <taxon>Bacteria</taxon>
        <taxon>Bacillati</taxon>
        <taxon>Bacillota</taxon>
        <taxon>Bacilli</taxon>
        <taxon>Bacillales</taxon>
        <taxon>Listeriaceae</taxon>
        <taxon>Listeria</taxon>
    </lineage>
</organism>
<reference evidence="2 3" key="1">
    <citation type="submission" date="2019-03" db="EMBL/GenBank/DDBJ databases">
        <title>Genomic Encyclopedia of Type Strains, Phase III (KMG-III): the genomes of soil and plant-associated and newly described type strains.</title>
        <authorList>
            <person name="Whitman W."/>
        </authorList>
    </citation>
    <scope>NUCLEOTIDE SEQUENCE [LARGE SCALE GENOMIC DNA]</scope>
    <source>
        <strain evidence="2 3">CECT 7972</strain>
    </source>
</reference>
<dbReference type="STRING" id="1265846.PROCOU_15924"/>
<evidence type="ECO:0000313" key="3">
    <source>
        <dbReference type="Proteomes" id="UP000295558"/>
    </source>
</evidence>
<gene>
    <name evidence="2" type="ORF">DFP96_101525</name>
</gene>
<dbReference type="AlphaFoldDB" id="A0A4R6ZSP2"/>
<proteinExistence type="predicted"/>
<dbReference type="EMBL" id="SNZK01000001">
    <property type="protein sequence ID" value="TDR55588.1"/>
    <property type="molecule type" value="Genomic_DNA"/>
</dbReference>
<accession>A0A4R6ZSP2</accession>
<feature type="transmembrane region" description="Helical" evidence="1">
    <location>
        <begin position="6"/>
        <end position="24"/>
    </location>
</feature>
<dbReference type="Proteomes" id="UP000295558">
    <property type="component" value="Unassembled WGS sequence"/>
</dbReference>
<keyword evidence="1" id="KW-0472">Membrane</keyword>
<sequence length="115" mass="12605">MNKKLVASIVIVLVVVGISIYSNVQSEKVASLVRVDNVNFVPTNEPVDATSIGKPIGQVNKKIARQTTPTRNNESNSLSVGTKLYEFIGDKQPTKVLVYEDDGSKYIARENIVNK</sequence>
<keyword evidence="3" id="KW-1185">Reference proteome</keyword>
<keyword evidence="1" id="KW-1133">Transmembrane helix</keyword>